<comment type="caution">
    <text evidence="2">The sequence shown here is derived from an EMBL/GenBank/DDBJ whole genome shotgun (WGS) entry which is preliminary data.</text>
</comment>
<sequence>MPSAGAGSLMVAWLLPAVPSAATPAWAPMDSSAAMATNTPAAVAGRPRAGLCEVWLREELLLRAALPRVVPLRDG</sequence>
<evidence type="ECO:0000256" key="1">
    <source>
        <dbReference type="SAM" id="SignalP"/>
    </source>
</evidence>
<proteinExistence type="predicted"/>
<dbReference type="EMBL" id="BNCD01000010">
    <property type="protein sequence ID" value="GHH80701.1"/>
    <property type="molecule type" value="Genomic_DNA"/>
</dbReference>
<evidence type="ECO:0008006" key="4">
    <source>
        <dbReference type="Google" id="ProtNLM"/>
    </source>
</evidence>
<reference evidence="2" key="1">
    <citation type="journal article" date="2014" name="Int. J. Syst. Evol. Microbiol.">
        <title>Complete genome sequence of Corynebacterium casei LMG S-19264T (=DSM 44701T), isolated from a smear-ripened cheese.</title>
        <authorList>
            <consortium name="US DOE Joint Genome Institute (JGI-PGF)"/>
            <person name="Walter F."/>
            <person name="Albersmeier A."/>
            <person name="Kalinowski J."/>
            <person name="Ruckert C."/>
        </authorList>
    </citation>
    <scope>NUCLEOTIDE SEQUENCE</scope>
    <source>
        <strain evidence="2">JCM 5069</strain>
    </source>
</reference>
<reference evidence="2" key="2">
    <citation type="submission" date="2020-09" db="EMBL/GenBank/DDBJ databases">
        <authorList>
            <person name="Sun Q."/>
            <person name="Ohkuma M."/>
        </authorList>
    </citation>
    <scope>NUCLEOTIDE SEQUENCE</scope>
    <source>
        <strain evidence="2">JCM 5069</strain>
    </source>
</reference>
<feature type="chain" id="PRO_5039058177" description="Secreted protein" evidence="1">
    <location>
        <begin position="28"/>
        <end position="75"/>
    </location>
</feature>
<evidence type="ECO:0000313" key="2">
    <source>
        <dbReference type="EMBL" id="GHH80701.1"/>
    </source>
</evidence>
<evidence type="ECO:0000313" key="3">
    <source>
        <dbReference type="Proteomes" id="UP000603708"/>
    </source>
</evidence>
<dbReference type="Proteomes" id="UP000603708">
    <property type="component" value="Unassembled WGS sequence"/>
</dbReference>
<keyword evidence="3" id="KW-1185">Reference proteome</keyword>
<accession>A0A919GAZ9</accession>
<name>A0A919GAZ9_9ACTN</name>
<protein>
    <recommendedName>
        <fullName evidence="4">Secreted protein</fullName>
    </recommendedName>
</protein>
<keyword evidence="1" id="KW-0732">Signal</keyword>
<organism evidence="2 3">
    <name type="scientific">Streptomyces sulfonofaciens</name>
    <dbReference type="NCBI Taxonomy" id="68272"/>
    <lineage>
        <taxon>Bacteria</taxon>
        <taxon>Bacillati</taxon>
        <taxon>Actinomycetota</taxon>
        <taxon>Actinomycetes</taxon>
        <taxon>Kitasatosporales</taxon>
        <taxon>Streptomycetaceae</taxon>
        <taxon>Streptomyces</taxon>
    </lineage>
</organism>
<feature type="signal peptide" evidence="1">
    <location>
        <begin position="1"/>
        <end position="27"/>
    </location>
</feature>
<gene>
    <name evidence="2" type="ORF">GCM10018793_36440</name>
</gene>
<dbReference type="AlphaFoldDB" id="A0A919GAZ9"/>